<reference evidence="3" key="2">
    <citation type="submission" date="2006-03" db="EMBL/GenBank/DDBJ databases">
        <title>The genome sequence of the Plasmodium falciparum HB3.</title>
        <authorList>
            <consortium name="The Broad Institute Genome Sequencing Platform"/>
            <person name="Birren B."/>
            <person name="Lander E."/>
            <person name="Galagan J."/>
            <person name="Nusbaum C."/>
            <person name="Devon K."/>
            <person name="Henn M."/>
            <person name="Jaffe D."/>
            <person name="Butler J."/>
            <person name="Alvarez P."/>
            <person name="Gnerre S."/>
            <person name="Grabherr M."/>
            <person name="Kleber M."/>
            <person name="Mauceli E."/>
            <person name="Brockman W."/>
            <person name="MacCallum I.A."/>
            <person name="Rounsley S."/>
            <person name="Young S."/>
            <person name="LaButti K."/>
            <person name="Pushparaj V."/>
            <person name="DeCaprio D."/>
            <person name="Crawford M."/>
            <person name="Koehrsen M."/>
            <person name="Engels R."/>
            <person name="Montgomery P."/>
            <person name="Pearson M."/>
            <person name="Howarth C."/>
            <person name="Larson L."/>
            <person name="Luoma S."/>
            <person name="White J."/>
            <person name="Kodira C."/>
            <person name="Zeng Q."/>
            <person name="Oleary S."/>
            <person name="Yandava C."/>
            <person name="Alvarado L."/>
            <person name="Wirth D."/>
            <person name="Volkman S."/>
            <person name="Hartl D."/>
        </authorList>
    </citation>
    <scope>NUCLEOTIDE SEQUENCE [LARGE SCALE GENOMIC DNA]</scope>
</reference>
<feature type="transmembrane region" description="Helical" evidence="1">
    <location>
        <begin position="311"/>
        <end position="339"/>
    </location>
</feature>
<dbReference type="AlphaFoldDB" id="A0A0L7KKP0"/>
<keyword evidence="1" id="KW-1133">Transmembrane helix</keyword>
<reference evidence="2 3" key="1">
    <citation type="submission" date="2006-03" db="EMBL/GenBank/DDBJ databases">
        <title>Annotation of Plasmodium falciparum HB3.</title>
        <authorList>
            <consortium name="The Broad Institute Genome Sequencing Platform"/>
            <person name="Volkman S.K."/>
            <person name="Neafsey D.E."/>
            <person name="Dash A.P."/>
            <person name="Chitnis C.E."/>
            <person name="Hartl D.L."/>
            <person name="Young S.K."/>
            <person name="Zeng Q."/>
            <person name="Koehrsen M."/>
            <person name="Alvarado L."/>
            <person name="Berlin A."/>
            <person name="Borenstein D."/>
            <person name="Chapman S.B."/>
            <person name="Chen Z."/>
            <person name="Engels R."/>
            <person name="Freedman E."/>
            <person name="Gellesch M."/>
            <person name="Goldberg J."/>
            <person name="Griggs A."/>
            <person name="Gujja S."/>
            <person name="Heilman E.R."/>
            <person name="Heiman D.I."/>
            <person name="Howarth C."/>
            <person name="Jen D."/>
            <person name="Larson L."/>
            <person name="Mehta T."/>
            <person name="Neiman D."/>
            <person name="Park D."/>
            <person name="Pearson M."/>
            <person name="Roberts A."/>
            <person name="Saif S."/>
            <person name="Shea T."/>
            <person name="Shenoy N."/>
            <person name="Sisk P."/>
            <person name="Stolte C."/>
            <person name="Sykes S."/>
            <person name="Walk T."/>
            <person name="White J."/>
            <person name="Yandava C."/>
            <person name="Haas B."/>
            <person name="Henn M.R."/>
            <person name="Nusbaum C."/>
            <person name="Birren B."/>
        </authorList>
    </citation>
    <scope>NUCLEOTIDE SEQUENCE [LARGE SCALE GENOMIC DNA]</scope>
    <source>
        <strain evidence="2">HB3</strain>
    </source>
</reference>
<dbReference type="OrthoDB" id="10450512at2759"/>
<gene>
    <name evidence="2" type="ORF">PFHG_05218</name>
</gene>
<evidence type="ECO:0000313" key="3">
    <source>
        <dbReference type="Proteomes" id="UP000054289"/>
    </source>
</evidence>
<sequence length="359" mass="39924">MALSLNILVINTHKKPSITPRHIQTNRLLCECELFAPQNYDNDPEMKSVMQQFHDRTTQRFQEYDERLQEKRQICKDTCDKEIQKIILKDKLEKELTEKFATLQTDIHSDAIPTCICKKSLTDKVEKGCLRCGSILGAAMPELGSIGGSLLYVLNQWKSGALLAATEYAMAQGLAKGAIAGNAQGVNIVLLGLNKLGVEDLCPELFKSIGTKILYNDVANIANAIITKKTQMCGLNPSSANVPICKKIDMNFSLIKIGNKPFYTIRDGITRKVIDVVGKATSSADALAQETAKDVTTAITKEKTSEIAATYAIWQTTIIAAVVAIVVIVLIMLIIYLILRYRRKKKMKKKLQYIKLLKE</sequence>
<dbReference type="NCBIfam" id="TIGR01477">
    <property type="entry name" value="RIFIN"/>
    <property type="match status" value="1"/>
</dbReference>
<dbReference type="Pfam" id="PF02009">
    <property type="entry name" value="RIFIN"/>
    <property type="match status" value="1"/>
</dbReference>
<protein>
    <recommendedName>
        <fullName evidence="4">Rifin</fullName>
    </recommendedName>
</protein>
<proteinExistence type="predicted"/>
<dbReference type="Proteomes" id="UP000054289">
    <property type="component" value="Unassembled WGS sequence"/>
</dbReference>
<evidence type="ECO:0008006" key="4">
    <source>
        <dbReference type="Google" id="ProtNLM"/>
    </source>
</evidence>
<name>A0A0L7KKP0_PLAFX</name>
<dbReference type="EMBL" id="CH672193">
    <property type="protein sequence ID" value="KOB63444.1"/>
    <property type="molecule type" value="Genomic_DNA"/>
</dbReference>
<dbReference type="InterPro" id="IPR006373">
    <property type="entry name" value="VSA_Rifin"/>
</dbReference>
<organism evidence="2 3">
    <name type="scientific">Plasmodium falciparum (isolate HB3)</name>
    <dbReference type="NCBI Taxonomy" id="137071"/>
    <lineage>
        <taxon>Eukaryota</taxon>
        <taxon>Sar</taxon>
        <taxon>Alveolata</taxon>
        <taxon>Apicomplexa</taxon>
        <taxon>Aconoidasida</taxon>
        <taxon>Haemosporida</taxon>
        <taxon>Plasmodiidae</taxon>
        <taxon>Plasmodium</taxon>
        <taxon>Plasmodium (Laverania)</taxon>
    </lineage>
</organism>
<dbReference type="KEGG" id="pfh:PFHG_05218"/>
<accession>A0A0L7KKP0</accession>
<keyword evidence="1" id="KW-0472">Membrane</keyword>
<evidence type="ECO:0000313" key="2">
    <source>
        <dbReference type="EMBL" id="KOB63444.1"/>
    </source>
</evidence>
<keyword evidence="1" id="KW-0812">Transmembrane</keyword>
<evidence type="ECO:0000256" key="1">
    <source>
        <dbReference type="SAM" id="Phobius"/>
    </source>
</evidence>